<dbReference type="PANTHER" id="PTHR36617">
    <property type="entry name" value="PROTEIN, PUTATIVE-RELATED"/>
    <property type="match status" value="1"/>
</dbReference>
<evidence type="ECO:0000259" key="1">
    <source>
        <dbReference type="Pfam" id="PF13966"/>
    </source>
</evidence>
<dbReference type="PANTHER" id="PTHR36617:SF5">
    <property type="entry name" value="OS05G0421675 PROTEIN"/>
    <property type="match status" value="1"/>
</dbReference>
<gene>
    <name evidence="2" type="ORF">V6N11_079787</name>
</gene>
<dbReference type="InterPro" id="IPR026960">
    <property type="entry name" value="RVT-Znf"/>
</dbReference>
<sequence>MASVFLKLSSEGNFKGIGGLLRESKRAIKAWAKSQSQDRNVSINNLAACINELEVKIQTGALPPSTMYQVDTCLCEQPLSTKFPRIFALAINKAVVIAEFGAHRHNNWSWEIHLRRRLFDWEVPSWNELLTLLTSFHSSGLGRDWLQWIGSSDGLFSIKVMKAQLNVGTTSEVNWKKVLWFGLAPPKVEAFIWLILHERVPVKVELLKRGRVLASFDLDRELLGRFLGSASEPFKVFDRLALSLFQVNKGYNVAADPVCYRMDDMVAKE</sequence>
<comment type="caution">
    <text evidence="2">The sequence shown here is derived from an EMBL/GenBank/DDBJ whole genome shotgun (WGS) entry which is preliminary data.</text>
</comment>
<evidence type="ECO:0000313" key="2">
    <source>
        <dbReference type="EMBL" id="KAK9017308.1"/>
    </source>
</evidence>
<dbReference type="EMBL" id="JBBPBN010000020">
    <property type="protein sequence ID" value="KAK9017308.1"/>
    <property type="molecule type" value="Genomic_DNA"/>
</dbReference>
<dbReference type="Proteomes" id="UP001396334">
    <property type="component" value="Unassembled WGS sequence"/>
</dbReference>
<name>A0ABR2RWJ2_9ROSI</name>
<evidence type="ECO:0000313" key="3">
    <source>
        <dbReference type="Proteomes" id="UP001396334"/>
    </source>
</evidence>
<protein>
    <recommendedName>
        <fullName evidence="1">Reverse transcriptase zinc-binding domain-containing protein</fullName>
    </recommendedName>
</protein>
<dbReference type="Pfam" id="PF13966">
    <property type="entry name" value="zf-RVT"/>
    <property type="match status" value="1"/>
</dbReference>
<reference evidence="2 3" key="1">
    <citation type="journal article" date="2024" name="G3 (Bethesda)">
        <title>Genome assembly of Hibiscus sabdariffa L. provides insights into metabolisms of medicinal natural products.</title>
        <authorList>
            <person name="Kim T."/>
        </authorList>
    </citation>
    <scope>NUCLEOTIDE SEQUENCE [LARGE SCALE GENOMIC DNA]</scope>
    <source>
        <strain evidence="2">TK-2024</strain>
        <tissue evidence="2">Old leaves</tissue>
    </source>
</reference>
<keyword evidence="3" id="KW-1185">Reference proteome</keyword>
<accession>A0ABR2RWJ2</accession>
<proteinExistence type="predicted"/>
<feature type="domain" description="Reverse transcriptase zinc-binding" evidence="1">
    <location>
        <begin position="169"/>
        <end position="210"/>
    </location>
</feature>
<organism evidence="2 3">
    <name type="scientific">Hibiscus sabdariffa</name>
    <name type="common">roselle</name>
    <dbReference type="NCBI Taxonomy" id="183260"/>
    <lineage>
        <taxon>Eukaryota</taxon>
        <taxon>Viridiplantae</taxon>
        <taxon>Streptophyta</taxon>
        <taxon>Embryophyta</taxon>
        <taxon>Tracheophyta</taxon>
        <taxon>Spermatophyta</taxon>
        <taxon>Magnoliopsida</taxon>
        <taxon>eudicotyledons</taxon>
        <taxon>Gunneridae</taxon>
        <taxon>Pentapetalae</taxon>
        <taxon>rosids</taxon>
        <taxon>malvids</taxon>
        <taxon>Malvales</taxon>
        <taxon>Malvaceae</taxon>
        <taxon>Malvoideae</taxon>
        <taxon>Hibiscus</taxon>
    </lineage>
</organism>